<dbReference type="SUPFAM" id="SSF52172">
    <property type="entry name" value="CheY-like"/>
    <property type="match status" value="1"/>
</dbReference>
<feature type="modified residue" description="4-aspartylphosphate" evidence="6">
    <location>
        <position position="55"/>
    </location>
</feature>
<keyword evidence="5" id="KW-0804">Transcription</keyword>
<dbReference type="PANTHER" id="PTHR48111:SF50">
    <property type="entry name" value="KDP OPERON TRANSCRIPTIONAL REGULATORY PROTEIN KDPE"/>
    <property type="match status" value="1"/>
</dbReference>
<evidence type="ECO:0000256" key="4">
    <source>
        <dbReference type="ARBA" id="ARBA00023125"/>
    </source>
</evidence>
<dbReference type="PANTHER" id="PTHR48111">
    <property type="entry name" value="REGULATOR OF RPOS"/>
    <property type="match status" value="1"/>
</dbReference>
<dbReference type="SUPFAM" id="SSF46894">
    <property type="entry name" value="C-terminal effector domain of the bipartite response regulators"/>
    <property type="match status" value="1"/>
</dbReference>
<dbReference type="EMBL" id="CP000804">
    <property type="protein sequence ID" value="ABU58866.1"/>
    <property type="molecule type" value="Genomic_DNA"/>
</dbReference>
<dbReference type="PROSITE" id="PS51755">
    <property type="entry name" value="OMPR_PHOB"/>
    <property type="match status" value="1"/>
</dbReference>
<keyword evidence="3" id="KW-0805">Transcription regulation</keyword>
<dbReference type="Proteomes" id="UP000000263">
    <property type="component" value="Chromosome"/>
</dbReference>
<keyword evidence="1 6" id="KW-0597">Phosphoprotein</keyword>
<dbReference type="Gene3D" id="3.40.50.2300">
    <property type="match status" value="1"/>
</dbReference>
<dbReference type="InterPro" id="IPR016032">
    <property type="entry name" value="Sig_transdc_resp-reg_C-effctor"/>
</dbReference>
<dbReference type="InterPro" id="IPR011006">
    <property type="entry name" value="CheY-like_superfamily"/>
</dbReference>
<protein>
    <submittedName>
        <fullName evidence="10">Two component transcriptional regulator, winged helix family</fullName>
    </submittedName>
</protein>
<evidence type="ECO:0000256" key="6">
    <source>
        <dbReference type="PROSITE-ProRule" id="PRU00169"/>
    </source>
</evidence>
<feature type="domain" description="OmpR/PhoB-type" evidence="9">
    <location>
        <begin position="160"/>
        <end position="261"/>
    </location>
</feature>
<organism evidence="10 11">
    <name type="scientific">Roseiflexus castenholzii (strain DSM 13941 / HLO8)</name>
    <dbReference type="NCBI Taxonomy" id="383372"/>
    <lineage>
        <taxon>Bacteria</taxon>
        <taxon>Bacillati</taxon>
        <taxon>Chloroflexota</taxon>
        <taxon>Chloroflexia</taxon>
        <taxon>Chloroflexales</taxon>
        <taxon>Roseiflexineae</taxon>
        <taxon>Roseiflexaceae</taxon>
        <taxon>Roseiflexus</taxon>
    </lineage>
</organism>
<keyword evidence="11" id="KW-1185">Reference proteome</keyword>
<dbReference type="InterPro" id="IPR039420">
    <property type="entry name" value="WalR-like"/>
</dbReference>
<evidence type="ECO:0000313" key="11">
    <source>
        <dbReference type="Proteomes" id="UP000000263"/>
    </source>
</evidence>
<dbReference type="GO" id="GO:0006355">
    <property type="term" value="P:regulation of DNA-templated transcription"/>
    <property type="evidence" value="ECO:0007669"/>
    <property type="project" value="InterPro"/>
</dbReference>
<dbReference type="PROSITE" id="PS50110">
    <property type="entry name" value="RESPONSE_REGULATORY"/>
    <property type="match status" value="1"/>
</dbReference>
<dbReference type="HOGENOM" id="CLU_000445_30_4_0"/>
<dbReference type="Gene3D" id="1.10.10.10">
    <property type="entry name" value="Winged helix-like DNA-binding domain superfamily/Winged helix DNA-binding domain"/>
    <property type="match status" value="1"/>
</dbReference>
<accession>A7NMU2</accession>
<dbReference type="InterPro" id="IPR001789">
    <property type="entry name" value="Sig_transdc_resp-reg_receiver"/>
</dbReference>
<evidence type="ECO:0000256" key="3">
    <source>
        <dbReference type="ARBA" id="ARBA00023015"/>
    </source>
</evidence>
<keyword evidence="2" id="KW-0902">Two-component regulatory system</keyword>
<evidence type="ECO:0000259" key="8">
    <source>
        <dbReference type="PROSITE" id="PS50110"/>
    </source>
</evidence>
<dbReference type="OrthoDB" id="9808843at2"/>
<keyword evidence="4 7" id="KW-0238">DNA-binding</keyword>
<dbReference type="InterPro" id="IPR001867">
    <property type="entry name" value="OmpR/PhoB-type_DNA-bd"/>
</dbReference>
<evidence type="ECO:0000313" key="10">
    <source>
        <dbReference type="EMBL" id="ABU58866.1"/>
    </source>
</evidence>
<feature type="domain" description="Response regulatory" evidence="8">
    <location>
        <begin position="6"/>
        <end position="120"/>
    </location>
</feature>
<sequence length="266" mass="28938">MSQSERILLVDDEANIRLTLSAMLTRAGYDVTTASGGAEAITLLEEQTFDLLIVDLKMPGVDGMQVVTSARAHHPDVPIIILTGHGSLETAIEGLRHGIFDYLLKNTEPAKVLERVQAALQAHAAEQRRRTLLNAVEAAVQELRGSVAATAETPPAPQTERTIVIGQLQLDTWRQVATLGGRTLALTPTEFRVLLCLAEHAGTMLSYSQLVKCAQGYDASDLEAGELIKPHIHHLRQKLEPDPSSPRYILNVRGKGYLLAVNNESS</sequence>
<dbReference type="SMART" id="SM00862">
    <property type="entry name" value="Trans_reg_C"/>
    <property type="match status" value="1"/>
</dbReference>
<dbReference type="RefSeq" id="WP_012121290.1">
    <property type="nucleotide sequence ID" value="NC_009767.1"/>
</dbReference>
<dbReference type="Pfam" id="PF00486">
    <property type="entry name" value="Trans_reg_C"/>
    <property type="match status" value="1"/>
</dbReference>
<dbReference type="InterPro" id="IPR036388">
    <property type="entry name" value="WH-like_DNA-bd_sf"/>
</dbReference>
<dbReference type="SMART" id="SM00448">
    <property type="entry name" value="REC"/>
    <property type="match status" value="1"/>
</dbReference>
<evidence type="ECO:0000256" key="1">
    <source>
        <dbReference type="ARBA" id="ARBA00022553"/>
    </source>
</evidence>
<dbReference type="Pfam" id="PF00072">
    <property type="entry name" value="Response_reg"/>
    <property type="match status" value="1"/>
</dbReference>
<evidence type="ECO:0000256" key="5">
    <source>
        <dbReference type="ARBA" id="ARBA00023163"/>
    </source>
</evidence>
<dbReference type="KEGG" id="rca:Rcas_2795"/>
<dbReference type="GO" id="GO:0000156">
    <property type="term" value="F:phosphorelay response regulator activity"/>
    <property type="evidence" value="ECO:0007669"/>
    <property type="project" value="TreeGrafter"/>
</dbReference>
<evidence type="ECO:0000259" key="9">
    <source>
        <dbReference type="PROSITE" id="PS51755"/>
    </source>
</evidence>
<evidence type="ECO:0000256" key="2">
    <source>
        <dbReference type="ARBA" id="ARBA00023012"/>
    </source>
</evidence>
<feature type="DNA-binding region" description="OmpR/PhoB-type" evidence="7">
    <location>
        <begin position="160"/>
        <end position="261"/>
    </location>
</feature>
<dbReference type="GO" id="GO:0000976">
    <property type="term" value="F:transcription cis-regulatory region binding"/>
    <property type="evidence" value="ECO:0007669"/>
    <property type="project" value="TreeGrafter"/>
</dbReference>
<gene>
    <name evidence="10" type="ordered locus">Rcas_2795</name>
</gene>
<dbReference type="FunFam" id="3.40.50.2300:FF:000001">
    <property type="entry name" value="DNA-binding response regulator PhoB"/>
    <property type="match status" value="1"/>
</dbReference>
<dbReference type="STRING" id="383372.Rcas_2795"/>
<reference evidence="10 11" key="1">
    <citation type="submission" date="2007-08" db="EMBL/GenBank/DDBJ databases">
        <title>Complete sequence of Roseiflexus castenholzii DSM 13941.</title>
        <authorList>
            <consortium name="US DOE Joint Genome Institute"/>
            <person name="Copeland A."/>
            <person name="Lucas S."/>
            <person name="Lapidus A."/>
            <person name="Barry K."/>
            <person name="Glavina del Rio T."/>
            <person name="Dalin E."/>
            <person name="Tice H."/>
            <person name="Pitluck S."/>
            <person name="Thompson L.S."/>
            <person name="Brettin T."/>
            <person name="Bruce D."/>
            <person name="Detter J.C."/>
            <person name="Han C."/>
            <person name="Tapia R."/>
            <person name="Schmutz J."/>
            <person name="Larimer F."/>
            <person name="Land M."/>
            <person name="Hauser L."/>
            <person name="Kyrpides N."/>
            <person name="Mikhailova N."/>
            <person name="Bryant D.A."/>
            <person name="Hanada S."/>
            <person name="Tsukatani Y."/>
            <person name="Richardson P."/>
        </authorList>
    </citation>
    <scope>NUCLEOTIDE SEQUENCE [LARGE SCALE GENOMIC DNA]</scope>
    <source>
        <strain evidence="11">DSM 13941 / HLO8</strain>
    </source>
</reference>
<dbReference type="CDD" id="cd00383">
    <property type="entry name" value="trans_reg_C"/>
    <property type="match status" value="1"/>
</dbReference>
<dbReference type="eggNOG" id="COG0745">
    <property type="taxonomic scope" value="Bacteria"/>
</dbReference>
<name>A7NMU2_ROSCS</name>
<evidence type="ECO:0000256" key="7">
    <source>
        <dbReference type="PROSITE-ProRule" id="PRU01091"/>
    </source>
</evidence>
<dbReference type="AlphaFoldDB" id="A7NMU2"/>
<dbReference type="GO" id="GO:0005829">
    <property type="term" value="C:cytosol"/>
    <property type="evidence" value="ECO:0007669"/>
    <property type="project" value="TreeGrafter"/>
</dbReference>
<proteinExistence type="predicted"/>
<dbReference type="GO" id="GO:0032993">
    <property type="term" value="C:protein-DNA complex"/>
    <property type="evidence" value="ECO:0007669"/>
    <property type="project" value="TreeGrafter"/>
</dbReference>
<dbReference type="CDD" id="cd00156">
    <property type="entry name" value="REC"/>
    <property type="match status" value="1"/>
</dbReference>